<sequence>MLENNQCKLEFYFTREKIESLLKENPQAKGIIISQEIKVRFSADNEKLNVIEICARADNGKAKNRGVERPAHGCPYPPGCDNKAEEVEQ</sequence>
<feature type="compositionally biased region" description="Basic and acidic residues" evidence="1">
    <location>
        <begin position="62"/>
        <end position="71"/>
    </location>
</feature>
<reference evidence="2 3" key="1">
    <citation type="submission" date="2023-12" db="EMBL/GenBank/DDBJ databases">
        <title>Genome sequencing and assembly of bacterial species from a model synthetic community.</title>
        <authorList>
            <person name="Hogle S.L."/>
        </authorList>
    </citation>
    <scope>NUCLEOTIDE SEQUENCE [LARGE SCALE GENOMIC DNA]</scope>
    <source>
        <strain evidence="2 3">HAMBI_3031</strain>
    </source>
</reference>
<name>A0ABZ0W913_9BACT</name>
<dbReference type="RefSeq" id="WP_114791240.1">
    <property type="nucleotide sequence ID" value="NZ_CP139960.1"/>
</dbReference>
<gene>
    <name evidence="2" type="ORF">U0035_22695</name>
</gene>
<protein>
    <submittedName>
        <fullName evidence="2">Uncharacterized protein</fullName>
    </submittedName>
</protein>
<feature type="region of interest" description="Disordered" evidence="1">
    <location>
        <begin position="62"/>
        <end position="89"/>
    </location>
</feature>
<dbReference type="Proteomes" id="UP001325680">
    <property type="component" value="Chromosome"/>
</dbReference>
<evidence type="ECO:0000256" key="1">
    <source>
        <dbReference type="SAM" id="MobiDB-lite"/>
    </source>
</evidence>
<organism evidence="2 3">
    <name type="scientific">Niabella yanshanensis</name>
    <dbReference type="NCBI Taxonomy" id="577386"/>
    <lineage>
        <taxon>Bacteria</taxon>
        <taxon>Pseudomonadati</taxon>
        <taxon>Bacteroidota</taxon>
        <taxon>Chitinophagia</taxon>
        <taxon>Chitinophagales</taxon>
        <taxon>Chitinophagaceae</taxon>
        <taxon>Niabella</taxon>
    </lineage>
</organism>
<accession>A0ABZ0W913</accession>
<dbReference type="EMBL" id="CP139960">
    <property type="protein sequence ID" value="WQD38485.1"/>
    <property type="molecule type" value="Genomic_DNA"/>
</dbReference>
<keyword evidence="3" id="KW-1185">Reference proteome</keyword>
<proteinExistence type="predicted"/>
<evidence type="ECO:0000313" key="2">
    <source>
        <dbReference type="EMBL" id="WQD38485.1"/>
    </source>
</evidence>
<evidence type="ECO:0000313" key="3">
    <source>
        <dbReference type="Proteomes" id="UP001325680"/>
    </source>
</evidence>